<dbReference type="EMBL" id="JACGCM010001854">
    <property type="protein sequence ID" value="KAF6148170.1"/>
    <property type="molecule type" value="Genomic_DNA"/>
</dbReference>
<dbReference type="Proteomes" id="UP000541444">
    <property type="component" value="Unassembled WGS sequence"/>
</dbReference>
<accession>A0A7J7M043</accession>
<gene>
    <name evidence="1" type="ORF">GIB67_011945</name>
</gene>
<evidence type="ECO:0000313" key="2">
    <source>
        <dbReference type="Proteomes" id="UP000541444"/>
    </source>
</evidence>
<reference evidence="1 2" key="1">
    <citation type="journal article" date="2020" name="IScience">
        <title>Genome Sequencing of the Endangered Kingdonia uniflora (Circaeasteraceae, Ranunculales) Reveals Potential Mechanisms of Evolutionary Specialization.</title>
        <authorList>
            <person name="Sun Y."/>
            <person name="Deng T."/>
            <person name="Zhang A."/>
            <person name="Moore M.J."/>
            <person name="Landis J.B."/>
            <person name="Lin N."/>
            <person name="Zhang H."/>
            <person name="Zhang X."/>
            <person name="Huang J."/>
            <person name="Zhang X."/>
            <person name="Sun H."/>
            <person name="Wang H."/>
        </authorList>
    </citation>
    <scope>NUCLEOTIDE SEQUENCE [LARGE SCALE GENOMIC DNA]</scope>
    <source>
        <strain evidence="1">TB1705</strain>
        <tissue evidence="1">Leaf</tissue>
    </source>
</reference>
<comment type="caution">
    <text evidence="1">The sequence shown here is derived from an EMBL/GenBank/DDBJ whole genome shotgun (WGS) entry which is preliminary data.</text>
</comment>
<name>A0A7J7M043_9MAGN</name>
<evidence type="ECO:0000313" key="1">
    <source>
        <dbReference type="EMBL" id="KAF6148170.1"/>
    </source>
</evidence>
<proteinExistence type="predicted"/>
<keyword evidence="2" id="KW-1185">Reference proteome</keyword>
<sequence>MSLCNTRGMENWNQPAGPAIEIKLKRLVVEGNTYKVQPNQMEKNNAAGYNATY</sequence>
<protein>
    <submittedName>
        <fullName evidence="1">Uncharacterized protein</fullName>
    </submittedName>
</protein>
<dbReference type="AlphaFoldDB" id="A0A7J7M043"/>
<organism evidence="1 2">
    <name type="scientific">Kingdonia uniflora</name>
    <dbReference type="NCBI Taxonomy" id="39325"/>
    <lineage>
        <taxon>Eukaryota</taxon>
        <taxon>Viridiplantae</taxon>
        <taxon>Streptophyta</taxon>
        <taxon>Embryophyta</taxon>
        <taxon>Tracheophyta</taxon>
        <taxon>Spermatophyta</taxon>
        <taxon>Magnoliopsida</taxon>
        <taxon>Ranunculales</taxon>
        <taxon>Circaeasteraceae</taxon>
        <taxon>Kingdonia</taxon>
    </lineage>
</organism>